<dbReference type="Pfam" id="PF00528">
    <property type="entry name" value="BPD_transp_1"/>
    <property type="match status" value="1"/>
</dbReference>
<dbReference type="AlphaFoldDB" id="A0AB37ZWY1"/>
<dbReference type="CDD" id="cd06261">
    <property type="entry name" value="TM_PBP2"/>
    <property type="match status" value="1"/>
</dbReference>
<feature type="transmembrane region" description="Helical" evidence="7">
    <location>
        <begin position="85"/>
        <end position="105"/>
    </location>
</feature>
<dbReference type="EMBL" id="FNQH01000001">
    <property type="protein sequence ID" value="SDZ89951.1"/>
    <property type="molecule type" value="Genomic_DNA"/>
</dbReference>
<feature type="transmembrane region" description="Helical" evidence="7">
    <location>
        <begin position="61"/>
        <end position="79"/>
    </location>
</feature>
<feature type="domain" description="ABC transmembrane type-1" evidence="8">
    <location>
        <begin position="16"/>
        <end position="205"/>
    </location>
</feature>
<dbReference type="PROSITE" id="PS50928">
    <property type="entry name" value="ABC_TM1"/>
    <property type="match status" value="1"/>
</dbReference>
<evidence type="ECO:0000256" key="3">
    <source>
        <dbReference type="ARBA" id="ARBA00022475"/>
    </source>
</evidence>
<dbReference type="GO" id="GO:0022857">
    <property type="term" value="F:transmembrane transporter activity"/>
    <property type="evidence" value="ECO:0007669"/>
    <property type="project" value="InterPro"/>
</dbReference>
<feature type="transmembrane region" description="Helical" evidence="7">
    <location>
        <begin position="20"/>
        <end position="40"/>
    </location>
</feature>
<dbReference type="SUPFAM" id="SSF161098">
    <property type="entry name" value="MetI-like"/>
    <property type="match status" value="1"/>
</dbReference>
<keyword evidence="10" id="KW-1185">Reference proteome</keyword>
<dbReference type="RefSeq" id="WP_086984789.1">
    <property type="nucleotide sequence ID" value="NZ_FJNA01000001.1"/>
</dbReference>
<dbReference type="PANTHER" id="PTHR30614:SF7">
    <property type="entry name" value="GLUTAMINE ABC TRANSPORTER PERMEASE PROTEIN GLNM-RELATED"/>
    <property type="match status" value="1"/>
</dbReference>
<proteinExistence type="inferred from homology"/>
<dbReference type="Gene3D" id="1.10.3720.10">
    <property type="entry name" value="MetI-like"/>
    <property type="match status" value="1"/>
</dbReference>
<evidence type="ECO:0000313" key="9">
    <source>
        <dbReference type="EMBL" id="SDZ89951.1"/>
    </source>
</evidence>
<dbReference type="GO" id="GO:0006865">
    <property type="term" value="P:amino acid transport"/>
    <property type="evidence" value="ECO:0007669"/>
    <property type="project" value="TreeGrafter"/>
</dbReference>
<evidence type="ECO:0000313" key="10">
    <source>
        <dbReference type="Proteomes" id="UP000199042"/>
    </source>
</evidence>
<accession>A0AB37ZWY1</accession>
<dbReference type="InterPro" id="IPR010065">
    <property type="entry name" value="AA_ABC_transptr_permease_3TM"/>
</dbReference>
<keyword evidence="4 7" id="KW-0812">Transmembrane</keyword>
<keyword evidence="5 7" id="KW-1133">Transmembrane helix</keyword>
<dbReference type="InterPro" id="IPR043429">
    <property type="entry name" value="ArtM/GltK/GlnP/TcyL/YhdX-like"/>
</dbReference>
<keyword evidence="6 7" id="KW-0472">Membrane</keyword>
<dbReference type="InterPro" id="IPR000515">
    <property type="entry name" value="MetI-like"/>
</dbReference>
<feature type="transmembrane region" description="Helical" evidence="7">
    <location>
        <begin position="151"/>
        <end position="172"/>
    </location>
</feature>
<name>A0AB37ZWY1_9LACT</name>
<organism evidence="9 10">
    <name type="scientific">Trichococcus collinsii</name>
    <dbReference type="NCBI Taxonomy" id="157076"/>
    <lineage>
        <taxon>Bacteria</taxon>
        <taxon>Bacillati</taxon>
        <taxon>Bacillota</taxon>
        <taxon>Bacilli</taxon>
        <taxon>Lactobacillales</taxon>
        <taxon>Carnobacteriaceae</taxon>
        <taxon>Trichococcus</taxon>
    </lineage>
</organism>
<dbReference type="GO" id="GO:0043190">
    <property type="term" value="C:ATP-binding cassette (ABC) transporter complex"/>
    <property type="evidence" value="ECO:0007669"/>
    <property type="project" value="InterPro"/>
</dbReference>
<evidence type="ECO:0000256" key="5">
    <source>
        <dbReference type="ARBA" id="ARBA00022989"/>
    </source>
</evidence>
<keyword evidence="2 7" id="KW-0813">Transport</keyword>
<dbReference type="Proteomes" id="UP000199042">
    <property type="component" value="Unassembled WGS sequence"/>
</dbReference>
<comment type="similarity">
    <text evidence="7">Belongs to the binding-protein-dependent transport system permease family.</text>
</comment>
<dbReference type="PANTHER" id="PTHR30614">
    <property type="entry name" value="MEMBRANE COMPONENT OF AMINO ACID ABC TRANSPORTER"/>
    <property type="match status" value="1"/>
</dbReference>
<evidence type="ECO:0000259" key="8">
    <source>
        <dbReference type="PROSITE" id="PS50928"/>
    </source>
</evidence>
<sequence>MIEILTKHYSTLLTAFGHTLAISMISMLVSLLFGTILAMFHVSKNKALNKISGYYVECFKNIPLLVITMFFYIAIPMVLDIKVNGMIAGAIGLVIYSTSFIAEIVRTGIQAVPAGQLEAGLASGFSYWETMYHIVLPQAFKIVIPPLGNQFITLVKDSSVLGFVAGMDLMYYGDLIAGETFNMMGSYLVISMFYVIITLPLNYLMAHIERKMEMA</sequence>
<dbReference type="InterPro" id="IPR035906">
    <property type="entry name" value="MetI-like_sf"/>
</dbReference>
<feature type="transmembrane region" description="Helical" evidence="7">
    <location>
        <begin position="184"/>
        <end position="204"/>
    </location>
</feature>
<keyword evidence="3" id="KW-1003">Cell membrane</keyword>
<reference evidence="9 10" key="1">
    <citation type="submission" date="2016-10" db="EMBL/GenBank/DDBJ databases">
        <authorList>
            <person name="Varghese N."/>
            <person name="Submissions S."/>
        </authorList>
    </citation>
    <scope>NUCLEOTIDE SEQUENCE [LARGE SCALE GENOMIC DNA]</scope>
    <source>
        <strain evidence="9 10">DSM 14526</strain>
    </source>
</reference>
<protein>
    <submittedName>
        <fullName evidence="9">Glutamine transport system permease protein</fullName>
    </submittedName>
</protein>
<evidence type="ECO:0000256" key="7">
    <source>
        <dbReference type="RuleBase" id="RU363032"/>
    </source>
</evidence>
<gene>
    <name evidence="9" type="ORF">SAMN04488525_101553</name>
</gene>
<evidence type="ECO:0000256" key="1">
    <source>
        <dbReference type="ARBA" id="ARBA00004651"/>
    </source>
</evidence>
<comment type="subcellular location">
    <subcellularLocation>
        <location evidence="1 7">Cell membrane</location>
        <topology evidence="1 7">Multi-pass membrane protein</topology>
    </subcellularLocation>
</comment>
<dbReference type="NCBIfam" id="TIGR01726">
    <property type="entry name" value="HEQRo_perm_3TM"/>
    <property type="match status" value="1"/>
</dbReference>
<evidence type="ECO:0000256" key="2">
    <source>
        <dbReference type="ARBA" id="ARBA00022448"/>
    </source>
</evidence>
<evidence type="ECO:0000256" key="6">
    <source>
        <dbReference type="ARBA" id="ARBA00023136"/>
    </source>
</evidence>
<evidence type="ECO:0000256" key="4">
    <source>
        <dbReference type="ARBA" id="ARBA00022692"/>
    </source>
</evidence>
<comment type="caution">
    <text evidence="9">The sequence shown here is derived from an EMBL/GenBank/DDBJ whole genome shotgun (WGS) entry which is preliminary data.</text>
</comment>